<organism evidence="1 2">
    <name type="scientific">Phytoactinopolyspora halotolerans</name>
    <dbReference type="NCBI Taxonomy" id="1981512"/>
    <lineage>
        <taxon>Bacteria</taxon>
        <taxon>Bacillati</taxon>
        <taxon>Actinomycetota</taxon>
        <taxon>Actinomycetes</taxon>
        <taxon>Jiangellales</taxon>
        <taxon>Jiangellaceae</taxon>
        <taxon>Phytoactinopolyspora</taxon>
    </lineage>
</organism>
<evidence type="ECO:0000313" key="1">
    <source>
        <dbReference type="EMBL" id="NEE03069.1"/>
    </source>
</evidence>
<sequence>MMKIESERREAVLASAVLRSRRRAAQRRGRRLAASVRTTSALRLAASTRMSPER</sequence>
<proteinExistence type="predicted"/>
<protein>
    <submittedName>
        <fullName evidence="1">Uncharacterized protein</fullName>
    </submittedName>
</protein>
<reference evidence="1 2" key="1">
    <citation type="submission" date="2020-02" db="EMBL/GenBank/DDBJ databases">
        <authorList>
            <person name="Li X.-J."/>
            <person name="Han X.-M."/>
        </authorList>
    </citation>
    <scope>NUCLEOTIDE SEQUENCE [LARGE SCALE GENOMIC DNA]</scope>
    <source>
        <strain evidence="1 2">CCTCC AB 2017055</strain>
    </source>
</reference>
<dbReference type="Proteomes" id="UP000475214">
    <property type="component" value="Unassembled WGS sequence"/>
</dbReference>
<comment type="caution">
    <text evidence="1">The sequence shown here is derived from an EMBL/GenBank/DDBJ whole genome shotgun (WGS) entry which is preliminary data.</text>
</comment>
<keyword evidence="2" id="KW-1185">Reference proteome</keyword>
<dbReference type="AlphaFoldDB" id="A0A6L9SDC4"/>
<gene>
    <name evidence="1" type="ORF">G1H10_23170</name>
</gene>
<evidence type="ECO:0000313" key="2">
    <source>
        <dbReference type="Proteomes" id="UP000475214"/>
    </source>
</evidence>
<name>A0A6L9SDC4_9ACTN</name>
<accession>A0A6L9SDC4</accession>
<dbReference type="RefSeq" id="WP_163742246.1">
    <property type="nucleotide sequence ID" value="NZ_JAAGOA010000019.1"/>
</dbReference>
<dbReference type="EMBL" id="JAAGOA010000019">
    <property type="protein sequence ID" value="NEE03069.1"/>
    <property type="molecule type" value="Genomic_DNA"/>
</dbReference>